<dbReference type="SUPFAM" id="SSF54928">
    <property type="entry name" value="RNA-binding domain, RBD"/>
    <property type="match status" value="1"/>
</dbReference>
<dbReference type="Gene3D" id="3.30.70.330">
    <property type="match status" value="1"/>
</dbReference>
<sequence>MSRPPPFYPVIPIHMTQPNYQQQVDPGNPIVAGQTSQAPQAPQPTASDPTRWQVQNHVGAPAWISTHGGRFPKREPVANMRATRILHSNVKADINAKAASLRQSYPELIRYVNKPTDWDDLYYLWDAADIQMESPEFLYYVMHQLGEENEQLDRECELANDHEIDEYVQAWVTNKRELVLNCAAGRMYELFCSDPSENDDFSPELKLILNKTLEAHRLRLLRDASRNVVNATVPNLLQPNSVPQMSRSVSDNGNRLGQNRIIRPTISIATGSQSIIAQPDEVKSESHFPPLTQAQSTPSFHGGRNLSMPLNLQIQTQPASTKQEENMGLTSVVPHQLQTHNHVMEAQSGIVNGLNVSADLNLATDLNLAAGLNLGLNVSTGPGVSPARHNSYRNDNTFRNRPRPRENSIETPRNRRHQWTGPQGTHQNKFIHQSPHNRQQSISGSMRGSPSRVLQAEPIYVRTLEHSSGLVGDNLDQRMGNADFVGSRMELPSDVQKTFQHSKINQHPDLGEMEGDPKLLKTDTFCVYTYDTSTPRHSFGRTLYLKGPDLKMFHTNHLKNLMSTIGNVVSIKYLFRSYDSGPVFVTFDADVLAMAIEKFNGYRLPNGRSLTAGYPHENSRERSGSNSSYNSYHGDNHTRYMSASGSDNRAYSRRNSISQHRPSRSQSGQIPFRYFSGNHMTSGNVGEPFPHSNSPTRPYPAPYAPVAQQPSPGHALGAVISEVVQHERGIAHFQQMPLAVMNNRTNVAGIAHYRPYGGAQAEPHRVNTRFGTGPALPNLPNLPGNRKENSPIKQAFNGNTQFTPTRKHKKTSTSRQNTSTSTTPTVTPAATPAKSSSQAQLNNPTVEVVSLEALTSEVATAPTTGQLFTNETTAEPEAMNMEIIKEVAVAVPASPGPVDKSPSKLSSEQVVVGVSEPLSQAKTKNSKKNKKQFKFNSKVDIDKENNIVCSTPAILSPAESESTNPSLVGGDILFSEDSTRKPSVSSTESTSNNPLKKVTFKSQIVSDEAENPDEKEKTSAKALDNEMISAASVTSAPTPPNVPPANSSHKRSKTGGSTNDSLNKSRSASAKDLKKQPHSSNSDNCDSPTTATGSVRKTELKTAKSHGKTSRDGGTKFSEQQEQSKTDSSNKKRGLPEASQEKGKSSVSVVSNDSSEWPSLAPSKSPPSSITDGKPPQLPALPASTIRRTKEVISPALPLKPNRPSDDKLGSSVWPFVRRCKRKVLSESTGG</sequence>
<feature type="compositionally biased region" description="Polar residues" evidence="2">
    <location>
        <begin position="981"/>
        <end position="1005"/>
    </location>
</feature>
<keyword evidence="1" id="KW-0694">RNA-binding</keyword>
<proteinExistence type="predicted"/>
<accession>A0A9X0DKV6</accession>
<dbReference type="EMBL" id="JAPEIS010000004">
    <property type="protein sequence ID" value="KAJ8067306.1"/>
    <property type="molecule type" value="Genomic_DNA"/>
</dbReference>
<feature type="compositionally biased region" description="Polar residues" evidence="2">
    <location>
        <begin position="1054"/>
        <end position="1068"/>
    </location>
</feature>
<dbReference type="GO" id="GO:0003723">
    <property type="term" value="F:RNA binding"/>
    <property type="evidence" value="ECO:0007669"/>
    <property type="project" value="UniProtKB-UniRule"/>
</dbReference>
<comment type="caution">
    <text evidence="4">The sequence shown here is derived from an EMBL/GenBank/DDBJ whole genome shotgun (WGS) entry which is preliminary data.</text>
</comment>
<organism evidence="4 5">
    <name type="scientific">Sclerotinia nivalis</name>
    <dbReference type="NCBI Taxonomy" id="352851"/>
    <lineage>
        <taxon>Eukaryota</taxon>
        <taxon>Fungi</taxon>
        <taxon>Dikarya</taxon>
        <taxon>Ascomycota</taxon>
        <taxon>Pezizomycotina</taxon>
        <taxon>Leotiomycetes</taxon>
        <taxon>Helotiales</taxon>
        <taxon>Sclerotiniaceae</taxon>
        <taxon>Sclerotinia</taxon>
    </lineage>
</organism>
<dbReference type="InterPro" id="IPR035979">
    <property type="entry name" value="RBD_domain_sf"/>
</dbReference>
<reference evidence="4" key="1">
    <citation type="submission" date="2022-11" db="EMBL/GenBank/DDBJ databases">
        <title>Genome Resource of Sclerotinia nivalis Strain SnTB1, a Plant Pathogen Isolated from American Ginseng.</title>
        <authorList>
            <person name="Fan S."/>
        </authorList>
    </citation>
    <scope>NUCLEOTIDE SEQUENCE</scope>
    <source>
        <strain evidence="4">SnTB1</strain>
    </source>
</reference>
<name>A0A9X0DKV6_9HELO</name>
<keyword evidence="5" id="KW-1185">Reference proteome</keyword>
<feature type="region of interest" description="Disordered" evidence="2">
    <location>
        <begin position="19"/>
        <end position="49"/>
    </location>
</feature>
<feature type="compositionally biased region" description="Low complexity" evidence="2">
    <location>
        <begin position="1145"/>
        <end position="1169"/>
    </location>
</feature>
<dbReference type="InterPro" id="IPR012677">
    <property type="entry name" value="Nucleotide-bd_a/b_plait_sf"/>
</dbReference>
<feature type="compositionally biased region" description="Low complexity" evidence="2">
    <location>
        <begin position="774"/>
        <end position="784"/>
    </location>
</feature>
<evidence type="ECO:0000256" key="2">
    <source>
        <dbReference type="SAM" id="MobiDB-lite"/>
    </source>
</evidence>
<feature type="region of interest" description="Disordered" evidence="2">
    <location>
        <begin position="774"/>
        <end position="842"/>
    </location>
</feature>
<dbReference type="InterPro" id="IPR000504">
    <property type="entry name" value="RRM_dom"/>
</dbReference>
<evidence type="ECO:0000256" key="1">
    <source>
        <dbReference type="PROSITE-ProRule" id="PRU00176"/>
    </source>
</evidence>
<feature type="domain" description="RRM" evidence="3">
    <location>
        <begin position="541"/>
        <end position="617"/>
    </location>
</feature>
<gene>
    <name evidence="4" type="ORF">OCU04_004661</name>
</gene>
<evidence type="ECO:0000313" key="4">
    <source>
        <dbReference type="EMBL" id="KAJ8067306.1"/>
    </source>
</evidence>
<dbReference type="OrthoDB" id="3941926at2759"/>
<feature type="compositionally biased region" description="Polar residues" evidence="2">
    <location>
        <begin position="1078"/>
        <end position="1095"/>
    </location>
</feature>
<feature type="compositionally biased region" description="Polar residues" evidence="2">
    <location>
        <begin position="639"/>
        <end position="669"/>
    </location>
</feature>
<dbReference type="PROSITE" id="PS50102">
    <property type="entry name" value="RRM"/>
    <property type="match status" value="1"/>
</dbReference>
<evidence type="ECO:0000259" key="3">
    <source>
        <dbReference type="PROSITE" id="PS50102"/>
    </source>
</evidence>
<evidence type="ECO:0000313" key="5">
    <source>
        <dbReference type="Proteomes" id="UP001152300"/>
    </source>
</evidence>
<feature type="region of interest" description="Disordered" evidence="2">
    <location>
        <begin position="382"/>
        <end position="451"/>
    </location>
</feature>
<dbReference type="AlphaFoldDB" id="A0A9X0DKV6"/>
<feature type="region of interest" description="Disordered" evidence="2">
    <location>
        <begin position="956"/>
        <end position="1211"/>
    </location>
</feature>
<feature type="compositionally biased region" description="Low complexity" evidence="2">
    <location>
        <begin position="624"/>
        <end position="633"/>
    </location>
</feature>
<protein>
    <recommendedName>
        <fullName evidence="3">RRM domain-containing protein</fullName>
    </recommendedName>
</protein>
<feature type="compositionally biased region" description="Polar residues" evidence="2">
    <location>
        <begin position="420"/>
        <end position="448"/>
    </location>
</feature>
<dbReference type="Proteomes" id="UP001152300">
    <property type="component" value="Unassembled WGS sequence"/>
</dbReference>
<feature type="compositionally biased region" description="Low complexity" evidence="2">
    <location>
        <begin position="32"/>
        <end position="49"/>
    </location>
</feature>
<feature type="region of interest" description="Disordered" evidence="2">
    <location>
        <begin position="607"/>
        <end position="694"/>
    </location>
</feature>
<feature type="compositionally biased region" description="Low complexity" evidence="2">
    <location>
        <begin position="813"/>
        <end position="840"/>
    </location>
</feature>